<comment type="caution">
    <text evidence="7">The sequence shown here is derived from an EMBL/GenBank/DDBJ whole genome shotgun (WGS) entry which is preliminary data.</text>
</comment>
<evidence type="ECO:0000256" key="6">
    <source>
        <dbReference type="SAM" id="Phobius"/>
    </source>
</evidence>
<dbReference type="EMBL" id="VSKM01000001">
    <property type="protein sequence ID" value="TYB80230.1"/>
    <property type="molecule type" value="Genomic_DNA"/>
</dbReference>
<comment type="subcellular location">
    <subcellularLocation>
        <location evidence="1">Cell membrane</location>
        <topology evidence="1">Multi-pass membrane protein</topology>
    </subcellularLocation>
</comment>
<protein>
    <submittedName>
        <fullName evidence="7">LysE family translocator</fullName>
    </submittedName>
</protein>
<dbReference type="GO" id="GO:0005886">
    <property type="term" value="C:plasma membrane"/>
    <property type="evidence" value="ECO:0007669"/>
    <property type="project" value="UniProtKB-SubCell"/>
</dbReference>
<feature type="transmembrane region" description="Helical" evidence="6">
    <location>
        <begin position="40"/>
        <end position="65"/>
    </location>
</feature>
<dbReference type="GO" id="GO:0015171">
    <property type="term" value="F:amino acid transmembrane transporter activity"/>
    <property type="evidence" value="ECO:0007669"/>
    <property type="project" value="TreeGrafter"/>
</dbReference>
<feature type="transmembrane region" description="Helical" evidence="6">
    <location>
        <begin position="114"/>
        <end position="135"/>
    </location>
</feature>
<feature type="transmembrane region" description="Helical" evidence="6">
    <location>
        <begin position="71"/>
        <end position="93"/>
    </location>
</feature>
<dbReference type="RefSeq" id="WP_148368121.1">
    <property type="nucleotide sequence ID" value="NZ_VSKM01000001.1"/>
</dbReference>
<dbReference type="Proteomes" id="UP000323324">
    <property type="component" value="Unassembled WGS sequence"/>
</dbReference>
<name>A0A8H2LF86_9FLAO</name>
<feature type="transmembrane region" description="Helical" evidence="6">
    <location>
        <begin position="147"/>
        <end position="175"/>
    </location>
</feature>
<keyword evidence="8" id="KW-1185">Reference proteome</keyword>
<accession>A0A8H2LF86</accession>
<dbReference type="AlphaFoldDB" id="A0A8H2LF86"/>
<dbReference type="InterPro" id="IPR001123">
    <property type="entry name" value="LeuE-type"/>
</dbReference>
<sequence>MGIENFMTFIITALFFVMTPGIDTIFVLNKSIGQGKKAGVYSTLGINTGILVHTLFAALGLSIIVAKSAMAFSIIKYIGAAYLIILGISSLFSKKGMVKTVAADQKMNTGRENFISGLITNTLNPKVALFFLAFFPQFISPAQLESALPFIILGVTFAIIGVAWYLILTFFAGTFSKKIMQNPKADYWMNKCTGIIFILMGLKIALTKK</sequence>
<proteinExistence type="predicted"/>
<dbReference type="PANTHER" id="PTHR30086:SF20">
    <property type="entry name" value="ARGININE EXPORTER PROTEIN ARGO-RELATED"/>
    <property type="match status" value="1"/>
</dbReference>
<evidence type="ECO:0000313" key="7">
    <source>
        <dbReference type="EMBL" id="TYB80230.1"/>
    </source>
</evidence>
<evidence type="ECO:0000256" key="3">
    <source>
        <dbReference type="ARBA" id="ARBA00022692"/>
    </source>
</evidence>
<evidence type="ECO:0000256" key="4">
    <source>
        <dbReference type="ARBA" id="ARBA00022989"/>
    </source>
</evidence>
<keyword evidence="5 6" id="KW-0472">Membrane</keyword>
<feature type="transmembrane region" description="Helical" evidence="6">
    <location>
        <begin position="6"/>
        <end position="28"/>
    </location>
</feature>
<dbReference type="Pfam" id="PF01810">
    <property type="entry name" value="LysE"/>
    <property type="match status" value="1"/>
</dbReference>
<organism evidence="7 8">
    <name type="scientific">Bizionia saleffrena</name>
    <dbReference type="NCBI Taxonomy" id="291189"/>
    <lineage>
        <taxon>Bacteria</taxon>
        <taxon>Pseudomonadati</taxon>
        <taxon>Bacteroidota</taxon>
        <taxon>Flavobacteriia</taxon>
        <taxon>Flavobacteriales</taxon>
        <taxon>Flavobacteriaceae</taxon>
        <taxon>Bizionia</taxon>
    </lineage>
</organism>
<keyword evidence="2" id="KW-1003">Cell membrane</keyword>
<evidence type="ECO:0000256" key="5">
    <source>
        <dbReference type="ARBA" id="ARBA00023136"/>
    </source>
</evidence>
<dbReference type="PIRSF" id="PIRSF006324">
    <property type="entry name" value="LeuE"/>
    <property type="match status" value="1"/>
</dbReference>
<reference evidence="7 8" key="1">
    <citation type="submission" date="2019-08" db="EMBL/GenBank/DDBJ databases">
        <title>Genomes of Antarctic Bizionia species.</title>
        <authorList>
            <person name="Bowman J.P."/>
        </authorList>
    </citation>
    <scope>NUCLEOTIDE SEQUENCE [LARGE SCALE GENOMIC DNA]</scope>
    <source>
        <strain evidence="7 8">HFD</strain>
    </source>
</reference>
<keyword evidence="4 6" id="KW-1133">Transmembrane helix</keyword>
<keyword evidence="3 6" id="KW-0812">Transmembrane</keyword>
<evidence type="ECO:0000256" key="1">
    <source>
        <dbReference type="ARBA" id="ARBA00004651"/>
    </source>
</evidence>
<dbReference type="PANTHER" id="PTHR30086">
    <property type="entry name" value="ARGININE EXPORTER PROTEIN ARGO"/>
    <property type="match status" value="1"/>
</dbReference>
<gene>
    <name evidence="7" type="ORF">ES676_00745</name>
</gene>
<evidence type="ECO:0000313" key="8">
    <source>
        <dbReference type="Proteomes" id="UP000323324"/>
    </source>
</evidence>
<evidence type="ECO:0000256" key="2">
    <source>
        <dbReference type="ARBA" id="ARBA00022475"/>
    </source>
</evidence>